<accession>A0A1I4K8T2</accession>
<organism evidence="1 2">
    <name type="scientific">Shimia aestuarii</name>
    <dbReference type="NCBI Taxonomy" id="254406"/>
    <lineage>
        <taxon>Bacteria</taxon>
        <taxon>Pseudomonadati</taxon>
        <taxon>Pseudomonadota</taxon>
        <taxon>Alphaproteobacteria</taxon>
        <taxon>Rhodobacterales</taxon>
        <taxon>Roseobacteraceae</taxon>
    </lineage>
</organism>
<proteinExistence type="predicted"/>
<keyword evidence="1" id="KW-0969">Cilium</keyword>
<dbReference type="EMBL" id="FOTQ01000001">
    <property type="protein sequence ID" value="SFL74991.1"/>
    <property type="molecule type" value="Genomic_DNA"/>
</dbReference>
<evidence type="ECO:0000313" key="1">
    <source>
        <dbReference type="EMBL" id="SFL74991.1"/>
    </source>
</evidence>
<dbReference type="RefSeq" id="WP_093092057.1">
    <property type="nucleotide sequence ID" value="NZ_FOTQ01000001.1"/>
</dbReference>
<evidence type="ECO:0000313" key="2">
    <source>
        <dbReference type="Proteomes" id="UP000199144"/>
    </source>
</evidence>
<dbReference type="AlphaFoldDB" id="A0A1I4K8T2"/>
<dbReference type="Proteomes" id="UP000199144">
    <property type="component" value="Unassembled WGS sequence"/>
</dbReference>
<dbReference type="STRING" id="254406.SAMN04488042_1011368"/>
<dbReference type="OrthoDB" id="9808944at2"/>
<protein>
    <submittedName>
        <fullName evidence="1">Flagellar protein FlaF</fullName>
    </submittedName>
</protein>
<gene>
    <name evidence="1" type="ORF">SAMN04488042_1011368</name>
</gene>
<keyword evidence="1" id="KW-0282">Flagellum</keyword>
<dbReference type="Pfam" id="PF07309">
    <property type="entry name" value="FlaF"/>
    <property type="match status" value="1"/>
</dbReference>
<name>A0A1I4K8T2_9RHOB</name>
<dbReference type="InterPro" id="IPR010845">
    <property type="entry name" value="FlaF"/>
</dbReference>
<keyword evidence="1" id="KW-0966">Cell projection</keyword>
<sequence>MTPNTLAQRGYSRASAPTRTPRKLEYDVIARITHRLKSAAQKGKPGFAALAEAVHENRQLWTLLATDVADSDNGLPESLRAQLFYLAEFTNHHSGKVLAGRASVRPLLEINTAILRGLRSGEKAA</sequence>
<keyword evidence="2" id="KW-1185">Reference proteome</keyword>
<dbReference type="NCBIfam" id="NF009435">
    <property type="entry name" value="PRK12794.1"/>
    <property type="match status" value="1"/>
</dbReference>
<dbReference type="GO" id="GO:0044781">
    <property type="term" value="P:bacterial-type flagellum organization"/>
    <property type="evidence" value="ECO:0007669"/>
    <property type="project" value="InterPro"/>
</dbReference>
<reference evidence="1 2" key="1">
    <citation type="submission" date="2016-10" db="EMBL/GenBank/DDBJ databases">
        <authorList>
            <person name="de Groot N.N."/>
        </authorList>
    </citation>
    <scope>NUCLEOTIDE SEQUENCE [LARGE SCALE GENOMIC DNA]</scope>
    <source>
        <strain evidence="1 2">DSM 15283</strain>
    </source>
</reference>